<dbReference type="InterPro" id="IPR007345">
    <property type="entry name" value="Polysacch_pyruvyl_Trfase"/>
</dbReference>
<dbReference type="AlphaFoldDB" id="A0A0J6GFM2"/>
<evidence type="ECO:0000313" key="2">
    <source>
        <dbReference type="EMBL" id="SEE92109.1"/>
    </source>
</evidence>
<reference evidence="2" key="1">
    <citation type="submission" date="2016-10" db="EMBL/GenBank/DDBJ databases">
        <authorList>
            <person name="Varghese N."/>
            <person name="Submissions S."/>
        </authorList>
    </citation>
    <scope>NUCLEOTIDE SEQUENCE [LARGE SCALE GENOMIC DNA]</scope>
    <source>
        <strain evidence="2">LMG 25555</strain>
    </source>
</reference>
<proteinExistence type="predicted"/>
<organism evidence="2 3">
    <name type="scientific">Pseudomonas deceptionensis</name>
    <dbReference type="NCBI Taxonomy" id="882211"/>
    <lineage>
        <taxon>Bacteria</taxon>
        <taxon>Pseudomonadati</taxon>
        <taxon>Pseudomonadota</taxon>
        <taxon>Gammaproteobacteria</taxon>
        <taxon>Pseudomonadales</taxon>
        <taxon>Pseudomonadaceae</taxon>
        <taxon>Pseudomonas</taxon>
    </lineage>
</organism>
<evidence type="ECO:0000313" key="3">
    <source>
        <dbReference type="Proteomes" id="UP000183613"/>
    </source>
</evidence>
<feature type="domain" description="Polysaccharide pyruvyl transferase" evidence="1">
    <location>
        <begin position="13"/>
        <end position="301"/>
    </location>
</feature>
<accession>A0A0J6GFM2</accession>
<gene>
    <name evidence="2" type="ORF">SAMN04489800_2842</name>
</gene>
<dbReference type="RefSeq" id="WP_048358191.1">
    <property type="nucleotide sequence ID" value="NZ_FNUD01000002.1"/>
</dbReference>
<dbReference type="EMBL" id="FNUD01000002">
    <property type="protein sequence ID" value="SEE92109.1"/>
    <property type="molecule type" value="Genomic_DNA"/>
</dbReference>
<keyword evidence="2" id="KW-0808">Transferase</keyword>
<dbReference type="PATRIC" id="fig|882211.3.peg.228"/>
<evidence type="ECO:0000259" key="1">
    <source>
        <dbReference type="Pfam" id="PF04230"/>
    </source>
</evidence>
<dbReference type="GO" id="GO:0016740">
    <property type="term" value="F:transferase activity"/>
    <property type="evidence" value="ECO:0007669"/>
    <property type="project" value="UniProtKB-KW"/>
</dbReference>
<dbReference type="Proteomes" id="UP000183613">
    <property type="component" value="Unassembled WGS sequence"/>
</dbReference>
<name>A0A0J6GFM2_PSEDM</name>
<dbReference type="OrthoDB" id="9799278at2"/>
<protein>
    <submittedName>
        <fullName evidence="2">Polysaccharide pyruvyl transferase</fullName>
    </submittedName>
</protein>
<sequence length="368" mass="41821">MKIGILTIHNSSNYGAVLQTFATQEYLKKIGQPEIINYKNTHTDKTMDLFRIGTGPRDLLRIGKDIFRAAPRMRLLKKFKHFFNNHYTLSGNPQEVLNSISGNYDLILCGSDQIWNPNIVNRYKTIDANYFLQFAGATRKLSYASSFGSHKFSKSEEKEVADHLKSFDSISVRESDSAKYLSLILNRPVSHVVDPTLLLDKDEWLSKLAISTTTNKRPYLLVYVLKKDAILKETVKLVSKHLNLDVVTIDQDPFSGFHCREHIRDAGPLDFIRLFNGASFIITNSFHGTAFSVNFNKPFIVTPPPTGANRILSLLTALESEEYMLKDQKTAVALAKKSPDFNKINKLLNILRENSKLYLKQAITESRK</sequence>
<comment type="caution">
    <text evidence="2">The sequence shown here is derived from an EMBL/GenBank/DDBJ whole genome shotgun (WGS) entry which is preliminary data.</text>
</comment>
<dbReference type="Pfam" id="PF04230">
    <property type="entry name" value="PS_pyruv_trans"/>
    <property type="match status" value="1"/>
</dbReference>
<keyword evidence="3" id="KW-1185">Reference proteome</keyword>